<dbReference type="InterPro" id="IPR040853">
    <property type="entry name" value="RapA2_cadherin-like"/>
</dbReference>
<dbReference type="Pfam" id="PF17892">
    <property type="entry name" value="Cadherin_5"/>
    <property type="match status" value="1"/>
</dbReference>
<evidence type="ECO:0000313" key="4">
    <source>
        <dbReference type="Proteomes" id="UP000593836"/>
    </source>
</evidence>
<accession>A0A7S7M2W4</accession>
<dbReference type="Gene3D" id="2.60.40.10">
    <property type="entry name" value="Immunoglobulins"/>
    <property type="match status" value="1"/>
</dbReference>
<evidence type="ECO:0000259" key="1">
    <source>
        <dbReference type="Pfam" id="PF17803"/>
    </source>
</evidence>
<dbReference type="Proteomes" id="UP000593836">
    <property type="component" value="Chromosome"/>
</dbReference>
<sequence>MSTGKVIGQIQVSLGNVKIVGVDGVIRNTTYDGLMYEGEQIVSGDPTALFQIKYAALPEATAYDGIFRVLADGSVIAGIDAMDSIASDENLMDLLETAAGEEGIDPSSAFIPIDVVADSSVQGFTRGSNSEVLGADGIGSGAEFSDDLNDFAPTALDAANVATEDDLTNVTGQLVGADADGNAFTFVLVDGPTEGTIILNPDGSYIYNVAGDFQDLGVGETRDVTFTYKTVETNTPEGYESELATVTITVTGTNDQPEITNIYANGEETWLIGASTIQSDNDSGEAGGYYDIDGASVEAINTLFYVGEGSVELSDIPNPVGDEYDPTDGAAMKFTMNVDAGETVTFNWTFNDAEGYDSNYEDDEGYRDFSFVVIDGQSIELLADTYFDGNTNSGVFTYTFENAGQHEITFGVMNDDDEQADSSLLISYISGGTIVSTDSVGYVESMDNTLYETHDNIDISGVDDTQDEVHNIFTGVLSVSDVDVTDTHTFEVVTGTVSIDGVIQPDALAIIYFNDESGNWEYKIEGDFNYLSANENAVVTFDYVAIDDSGVGLGDEFNEPERSEPATVTLTITGTNDQPIVSEVAVEAVNEALDGMNVNVFVNQLSVTDDDVNDTHTFHIVDPDANEGNFYGGGGTQGAHDPHIPTTVTDDSGVPLGITATVEMTDIDNGTFEIVGDFNALAVGESATVTFSYVAIDNSDGVGEASVSEPKLVTVTILGTNDQPVVTDINANTIVVGEELTDVHDIVENGEGTVAYTYFTVYETTTVSIAANSTGSSFVDPYLYVFSNDGDLTEDDYITHNDDSGPGYNSFLSVTLQPGEYIAAVGDFPLNISEAVNGINNGNNSAGEITIIFTADYGISIHDSNTNNSLFYESHDTTDIIGLDDTQEDVYTTFVGTLAVQDDDVTDTHTFEVVTGTIAINGETISDALATIYFNEELGNWEYEIRGDFNYLSANENAVVTFDYVAIDDSGVGLGDEFNEPERSEPATVTLTITGSNDQPIVSNVVLGIDEIIYETHDTNPADNYNGEGYNPDWDGGIGLNDEYSNALRGTLVASDDDINDTHMFDIINTNGGNFTSTLDTQAEGYNTHVEYPVWDIDLQDGELDFPVSVMIESTDIDASEIDLSYIRLYNNDGADSSTDFKLVGNFNALAAGETATVTFTYNATDSSSGSEEPNLSEPKTVTITVTGTNDQPVVENVVLGIDEIIYETHDTNPADNYNGEGYNPDWDGGIGLNDEYSNALRGTLVASDDDINDTHMFDIINTNGGNFTSTLDTQAEGYNTHVEYPVWDIDLQDGELDFPVSVMIESTDIDASEIDLSYIRLYNNDGADSSTDFKLVGNFNALAAGETATVTFTYNATDSSSGSEEPNLSEPKTVTITVTGTNDQPVIENVNLNDTQGTIYETRDNTTYFNNSDDTQNDTYSYIDGTLATADDDVNDGHTFILADITAREFYGVPRQGADTQDVKFQVVSEYADASDRVVDGYVKMVVESTDINVGHIDVKGIVLFDNDPTDATPNSTDFKVFGDFNALGVDETATITFKYYAQDDSGVNENGDVNNEPSLSEPKTVTFTVTGTNDQPIIDHIETRDVLETNLDSVTYYGEVAPVDLTDVASDPKEGSALKLVFDTADGDTVSFDWNFISADMFLDAVSVMVDGVIVGTVDTQRSLTSGTYETDPLSSGEHTITFVVVNDRLDDGNTAYNAQFVISNVVTDGVMLPGEVFGAVDRVGGTYTLSANSNLPVADLDAFIDLEGVTYENAHLSGSIEEYLNGEDRVDGIHVSDDDDNDGYSYVAFADRIVEFTETHDDPGTDVDLITTPIRVSLDADGNYDVISSSFDKLGDGDSVTITFDIRVRDDSGASDRGTDPDEAAVSEAKTVTIVINGTNDSPVLGAISAVEMMETDLQGLPFTQDQAYPENSYIIGTLPPVTELVSDEDLNDTHTYVEFGQFSGPPMFVNVLDANGAIMGNAQIRLDSAGEYRVFNPSFNNLAAGETATINFEVKVTDGTSLGENPESNAQVVTLTVTGTNDQPVVQDVHIGIAETSLANVGIYEEARYEGTLTSADEDTANTNPHYQLVGDVEVSGNSAGILASHVVVALSGASSNGWNTTGDYTVTSTMFNGLAAGETVTVSFDYKASDWEGFSTTGDGVNEASHSDVKTVTLTITGTNDAAVLSGDVAGGINEDSVLTIDGQLLITDEDVGEAHYQTGFDFDSSSDNSESYGTFTIDTNGRWTYSLDNANHGSEIQALHAGETITEVFNVYSQDDTTHSNPQLVTITIEGAEDGPVAVSETITKVADHVDMTSIPSYEDGDITAMTFNSLFPYWTNENAEVVVRGNGTYAVDDQNEVRIFWWSVADADKENFIDSKGLWNEGIIFNFNHIVSEATIVLHNIDNHDNVAIALYNGDDFIKFVDASNVAPNNQVLTIDEGLTFTGVRIYALDTINGITDFTVDSVVGYYEYETINPFIIEEETLLANDTDAENDDLDIIFVDSLLIPVGGGAAIGTVTLVDGDVLITPNSGVEFTDPVNEYATFNYTISDGNGGIDTATATINIRLGTLEEGEAYSDIENVLVIDDNGLLDLTNVTNIDVIQLGEDATLVGSGALDAINANDVFTATGDDNTLVITALDNNAADQVNVDTSSLTPQGDTNIGGVDYAQYGDGTSTLLIEIDPPIDMP</sequence>
<reference evidence="3 4" key="1">
    <citation type="submission" date="2020-05" db="EMBL/GenBank/DDBJ databases">
        <title>Sulfurimonas marisnigri, sp. nov., and Sulfurimonas baltica, sp. nov., manganese oxide reducing chemolithoautotrophs of the class Epsilonproteobacteria isolated from the pelagic redoxclines of the Black and Baltic Seas and emended description of the genus Sulfurimonas.</title>
        <authorList>
            <person name="Henkel J.V."/>
            <person name="Laudan C."/>
            <person name="Werner J."/>
            <person name="Neu T."/>
            <person name="Plewe S."/>
            <person name="Sproer C."/>
            <person name="Bunk B."/>
            <person name="Schulz-Vogt H.N."/>
        </authorList>
    </citation>
    <scope>NUCLEOTIDE SEQUENCE [LARGE SCALE GENOMIC DNA]</scope>
    <source>
        <strain evidence="3 4">SoZ1</strain>
    </source>
</reference>
<gene>
    <name evidence="3" type="ORF">HUE87_05515</name>
</gene>
<evidence type="ECO:0000313" key="3">
    <source>
        <dbReference type="EMBL" id="QOY55683.1"/>
    </source>
</evidence>
<dbReference type="EMBL" id="CP054493">
    <property type="protein sequence ID" value="QOY55683.1"/>
    <property type="molecule type" value="Genomic_DNA"/>
</dbReference>
<keyword evidence="4" id="KW-1185">Reference proteome</keyword>
<organism evidence="3 4">
    <name type="scientific">Candidatus Sulfurimonas marisnigri</name>
    <dbReference type="NCBI Taxonomy" id="2740405"/>
    <lineage>
        <taxon>Bacteria</taxon>
        <taxon>Pseudomonadati</taxon>
        <taxon>Campylobacterota</taxon>
        <taxon>Epsilonproteobacteria</taxon>
        <taxon>Campylobacterales</taxon>
        <taxon>Sulfurimonadaceae</taxon>
        <taxon>Sulfurimonas</taxon>
    </lineage>
</organism>
<dbReference type="RefSeq" id="WP_194367722.1">
    <property type="nucleotide sequence ID" value="NZ_CP054493.1"/>
</dbReference>
<feature type="domain" description="Cadherin-like" evidence="2">
    <location>
        <begin position="2460"/>
        <end position="2549"/>
    </location>
</feature>
<dbReference type="InterPro" id="IPR010221">
    <property type="entry name" value="VCBS_dom"/>
</dbReference>
<dbReference type="Pfam" id="PF17803">
    <property type="entry name" value="Cadherin_4"/>
    <property type="match status" value="2"/>
</dbReference>
<evidence type="ECO:0000259" key="2">
    <source>
        <dbReference type="Pfam" id="PF17892"/>
    </source>
</evidence>
<proteinExistence type="predicted"/>
<name>A0A7S7M2W4_9BACT</name>
<protein>
    <submittedName>
        <fullName evidence="3">Cadherin-like domain-containing protein</fullName>
    </submittedName>
</protein>
<dbReference type="InterPro" id="IPR041690">
    <property type="entry name" value="Cadherin_5"/>
</dbReference>
<feature type="domain" description="RapA2 cadherin-like" evidence="1">
    <location>
        <begin position="149"/>
        <end position="207"/>
    </location>
</feature>
<dbReference type="NCBIfam" id="TIGR01965">
    <property type="entry name" value="VCBS_repeat"/>
    <property type="match status" value="6"/>
</dbReference>
<dbReference type="KEGG" id="smas:HUE87_05515"/>
<feature type="domain" description="RapA2 cadherin-like" evidence="1">
    <location>
        <begin position="2156"/>
        <end position="2231"/>
    </location>
</feature>
<dbReference type="InterPro" id="IPR013783">
    <property type="entry name" value="Ig-like_fold"/>
</dbReference>